<evidence type="ECO:0000256" key="1">
    <source>
        <dbReference type="ARBA" id="ARBA00008184"/>
    </source>
</evidence>
<dbReference type="CDD" id="cd10027">
    <property type="entry name" value="UDG-F1-like"/>
    <property type="match status" value="1"/>
</dbReference>
<evidence type="ECO:0000313" key="8">
    <source>
        <dbReference type="EMBL" id="CAK0845082.1"/>
    </source>
</evidence>
<evidence type="ECO:0000256" key="3">
    <source>
        <dbReference type="ARBA" id="ARBA00022801"/>
    </source>
</evidence>
<evidence type="ECO:0000256" key="4">
    <source>
        <dbReference type="ARBA" id="ARBA00023204"/>
    </source>
</evidence>
<gene>
    <name evidence="8" type="ORF">PCOR1329_LOCUS38985</name>
</gene>
<reference evidence="8" key="1">
    <citation type="submission" date="2023-10" db="EMBL/GenBank/DDBJ databases">
        <authorList>
            <person name="Chen Y."/>
            <person name="Shah S."/>
            <person name="Dougan E. K."/>
            <person name="Thang M."/>
            <person name="Chan C."/>
        </authorList>
    </citation>
    <scope>NUCLEOTIDE SEQUENCE [LARGE SCALE GENOMIC DNA]</scope>
</reference>
<keyword evidence="4" id="KW-0234">DNA repair</keyword>
<dbReference type="PANTHER" id="PTHR11264">
    <property type="entry name" value="URACIL-DNA GLYCOSYLASE"/>
    <property type="match status" value="1"/>
</dbReference>
<feature type="active site" description="Proton acceptor" evidence="5">
    <location>
        <position position="144"/>
    </location>
</feature>
<accession>A0ABN9TGW5</accession>
<dbReference type="SMART" id="SM00986">
    <property type="entry name" value="UDG"/>
    <property type="match status" value="1"/>
</dbReference>
<dbReference type="Proteomes" id="UP001189429">
    <property type="component" value="Unassembled WGS sequence"/>
</dbReference>
<keyword evidence="9" id="KW-1185">Reference proteome</keyword>
<evidence type="ECO:0000259" key="7">
    <source>
        <dbReference type="SMART" id="SM00986"/>
    </source>
</evidence>
<dbReference type="InterPro" id="IPR018085">
    <property type="entry name" value="Ura-DNA_Glyclase_AS"/>
</dbReference>
<keyword evidence="2" id="KW-0227">DNA damage</keyword>
<dbReference type="SMART" id="SM00987">
    <property type="entry name" value="UreE_C"/>
    <property type="match status" value="1"/>
</dbReference>
<dbReference type="EMBL" id="CAUYUJ010014715">
    <property type="protein sequence ID" value="CAK0845082.1"/>
    <property type="molecule type" value="Genomic_DNA"/>
</dbReference>
<dbReference type="InterPro" id="IPR005122">
    <property type="entry name" value="Uracil-DNA_glycosylase-like"/>
</dbReference>
<feature type="domain" description="Uracil-DNA glycosylase-like" evidence="7">
    <location>
        <begin position="128"/>
        <end position="298"/>
    </location>
</feature>
<dbReference type="InterPro" id="IPR036895">
    <property type="entry name" value="Uracil-DNA_glycosylase-like_sf"/>
</dbReference>
<comment type="similarity">
    <text evidence="1">Belongs to the uracil-DNA glycosylase (UDG) superfamily. UNG family.</text>
</comment>
<name>A0ABN9TGW5_9DINO</name>
<comment type="caution">
    <text evidence="8">The sequence shown here is derived from an EMBL/GenBank/DDBJ whole genome shotgun (WGS) entry which is preliminary data.</text>
</comment>
<evidence type="ECO:0000256" key="2">
    <source>
        <dbReference type="ARBA" id="ARBA00022763"/>
    </source>
</evidence>
<dbReference type="PROSITE" id="PS00130">
    <property type="entry name" value="U_DNA_GLYCOSYLASE"/>
    <property type="match status" value="1"/>
</dbReference>
<dbReference type="InterPro" id="IPR002043">
    <property type="entry name" value="UDG_fam1"/>
</dbReference>
<evidence type="ECO:0000256" key="6">
    <source>
        <dbReference type="SAM" id="MobiDB-lite"/>
    </source>
</evidence>
<feature type="region of interest" description="Disordered" evidence="6">
    <location>
        <begin position="189"/>
        <end position="222"/>
    </location>
</feature>
<protein>
    <recommendedName>
        <fullName evidence="7">Uracil-DNA glycosylase-like domain-containing protein</fullName>
    </recommendedName>
</protein>
<keyword evidence="3" id="KW-0378">Hydrolase</keyword>
<dbReference type="PANTHER" id="PTHR11264:SF0">
    <property type="entry name" value="URACIL-DNA GLYCOSYLASE"/>
    <property type="match status" value="1"/>
</dbReference>
<organism evidence="8 9">
    <name type="scientific">Prorocentrum cordatum</name>
    <dbReference type="NCBI Taxonomy" id="2364126"/>
    <lineage>
        <taxon>Eukaryota</taxon>
        <taxon>Sar</taxon>
        <taxon>Alveolata</taxon>
        <taxon>Dinophyceae</taxon>
        <taxon>Prorocentrales</taxon>
        <taxon>Prorocentraceae</taxon>
        <taxon>Prorocentrum</taxon>
    </lineage>
</organism>
<proteinExistence type="inferred from homology"/>
<dbReference type="Gene3D" id="3.40.470.10">
    <property type="entry name" value="Uracil-DNA glycosylase-like domain"/>
    <property type="match status" value="2"/>
</dbReference>
<dbReference type="SUPFAM" id="SSF52141">
    <property type="entry name" value="Uracil-DNA glycosylase-like"/>
    <property type="match status" value="2"/>
</dbReference>
<feature type="compositionally biased region" description="Acidic residues" evidence="6">
    <location>
        <begin position="346"/>
        <end position="367"/>
    </location>
</feature>
<feature type="region of interest" description="Disordered" evidence="6">
    <location>
        <begin position="313"/>
        <end position="368"/>
    </location>
</feature>
<feature type="region of interest" description="Disordered" evidence="6">
    <location>
        <begin position="29"/>
        <end position="60"/>
    </location>
</feature>
<dbReference type="Pfam" id="PF03167">
    <property type="entry name" value="UDG"/>
    <property type="match status" value="1"/>
</dbReference>
<sequence length="402" mass="42972">MARAAAAGARAAVLAASLLAEARPAAPAALRRAGAPAERARGRADSSRPYPKVFNRTRPPGVRASKKLQRQMFWGAARGRWRLPSGWRQALGEEMDTDYFKELRAFVDGERAAGKEVYPLPEDMFNAFARCDLPDVKVVILGQDPYHGPGQAHGLSFSVQQGCKIPRSLSNIFKELEEIRCPSIRAGRRGGTAANARRSHRVGRAGRAAPQRGPHRGARAAPVARRARLGALHGRGGARRQRAAGRRGLLLWGRHAQKKASAVDEGRHRVLVAAHPSPLSARRGFFGCGHFSAANAHLRARGAAPIDWRLAAPAGQPRGVRGNGPADGCQQDGQGGGGDDRHDGDKDDEQNVEGDANEDDSQNELDADSGHGAMAERLAGAVHCEAVLFAAFDAGTLMAYNH</sequence>
<evidence type="ECO:0000313" key="9">
    <source>
        <dbReference type="Proteomes" id="UP001189429"/>
    </source>
</evidence>
<evidence type="ECO:0000256" key="5">
    <source>
        <dbReference type="PROSITE-ProRule" id="PRU10072"/>
    </source>
</evidence>